<dbReference type="Gene3D" id="3.10.290.60">
    <property type="entry name" value="Ubiquitin-activating enzyme E1, UFD domain"/>
    <property type="match status" value="1"/>
</dbReference>
<dbReference type="Gene3D" id="3.40.50.720">
    <property type="entry name" value="NAD(P)-binding Rossmann-like Domain"/>
    <property type="match status" value="1"/>
</dbReference>
<dbReference type="SMART" id="SM00985">
    <property type="entry name" value="UBA_e1_C"/>
    <property type="match status" value="1"/>
</dbReference>
<dbReference type="InterPro" id="IPR038252">
    <property type="entry name" value="UBA_E1_C_sf"/>
</dbReference>
<accession>A0A0D6R658</accession>
<dbReference type="GO" id="GO:0008641">
    <property type="term" value="F:ubiquitin-like modifier activating enzyme activity"/>
    <property type="evidence" value="ECO:0007669"/>
    <property type="project" value="InterPro"/>
</dbReference>
<dbReference type="FunFam" id="3.10.290.60:FF:000001">
    <property type="entry name" value="Ubiquitin-activating enzyme E1 2"/>
    <property type="match status" value="1"/>
</dbReference>
<dbReference type="AlphaFoldDB" id="A0A0D6R658"/>
<sequence length="153" mass="17805">MCLEVYKILQDKPLEEYRHSYFNLALPFFTSASPIKAVENKVIRSEMEPLVWTLWDKFELDCVEMSLQSFLAEFKRQHGLEVNMIMFGKSLLYAEFLNKKKMQERMSLTLLDLVLIVGKVTIPISENKLILSLTCTDADDLDVEVPDIIVRVR</sequence>
<dbReference type="Pfam" id="PF09358">
    <property type="entry name" value="E1_UFD"/>
    <property type="match status" value="1"/>
</dbReference>
<proteinExistence type="predicted"/>
<evidence type="ECO:0000259" key="1">
    <source>
        <dbReference type="SMART" id="SM00985"/>
    </source>
</evidence>
<dbReference type="InterPro" id="IPR018965">
    <property type="entry name" value="Ub-activating_enz_E1_C"/>
</dbReference>
<protein>
    <recommendedName>
        <fullName evidence="1">Ubiquitin-activating enzyme E1 C-terminal domain-containing protein</fullName>
    </recommendedName>
</protein>
<feature type="domain" description="Ubiquitin-activating enzyme E1 C-terminal" evidence="1">
    <location>
        <begin position="17"/>
        <end position="148"/>
    </location>
</feature>
<dbReference type="InterPro" id="IPR035985">
    <property type="entry name" value="Ubiquitin-activating_enz"/>
</dbReference>
<dbReference type="SUPFAM" id="SSF69572">
    <property type="entry name" value="Activating enzymes of the ubiquitin-like proteins"/>
    <property type="match status" value="1"/>
</dbReference>
<name>A0A0D6R658_ARACU</name>
<reference evidence="2" key="1">
    <citation type="submission" date="2015-03" db="EMBL/GenBank/DDBJ databases">
        <title>A transcriptome of Araucaria cunninghamii, an australian fine timber species.</title>
        <authorList>
            <person name="Jing Yi C.J.Y."/>
            <person name="Yin San L.Y.S."/>
            <person name="Abdul Karim S.S."/>
            <person name="Wan Azmi N.N."/>
            <person name="Hercus R.R."/>
            <person name="Croft L.L."/>
        </authorList>
    </citation>
    <scope>NUCLEOTIDE SEQUENCE</scope>
    <source>
        <strain evidence="2">MI0301</strain>
        <tissue evidence="2">Leaf</tissue>
    </source>
</reference>
<evidence type="ECO:0000313" key="2">
    <source>
        <dbReference type="EMBL" id="JAG97375.1"/>
    </source>
</evidence>
<organism evidence="2">
    <name type="scientific">Araucaria cunninghamii</name>
    <name type="common">Hoop pine</name>
    <name type="synonym">Moreton Bay pine</name>
    <dbReference type="NCBI Taxonomy" id="56994"/>
    <lineage>
        <taxon>Eukaryota</taxon>
        <taxon>Viridiplantae</taxon>
        <taxon>Streptophyta</taxon>
        <taxon>Embryophyta</taxon>
        <taxon>Tracheophyta</taxon>
        <taxon>Spermatophyta</taxon>
        <taxon>Pinopsida</taxon>
        <taxon>Pinidae</taxon>
        <taxon>Conifers II</taxon>
        <taxon>Araucariales</taxon>
        <taxon>Araucariaceae</taxon>
        <taxon>Araucaria</taxon>
    </lineage>
</organism>
<dbReference type="EMBL" id="GCKF01033520">
    <property type="protein sequence ID" value="JAG97375.1"/>
    <property type="molecule type" value="Transcribed_RNA"/>
</dbReference>